<keyword evidence="2" id="KW-1185">Reference proteome</keyword>
<evidence type="ECO:0008006" key="3">
    <source>
        <dbReference type="Google" id="ProtNLM"/>
    </source>
</evidence>
<evidence type="ECO:0000313" key="2">
    <source>
        <dbReference type="Proteomes" id="UP001560267"/>
    </source>
</evidence>
<sequence>MSETLLGAQLARERLALSHLGVGPMPLAGLVFPAKLAPRAQEALREGRALDETCELAFLCSAAAGHVEQAQRELAQYAGEDWAEYDCGVLAGRSGRLQTRDRALTVLDAIAAFVLGDDDANLSWQAATMDEGLGVGVRAWAGIVGLAWATEIASSSHISEALTALVSLLDQVEPLQAAMIQRSILPHRKELGISDQAAVTGYREVIATLKTTCLLEDLGSAWLELGGLLHEMGGANPGYLREAVKCYQESTKIFSRTSAPVMFASIQVDIAVCYLAMPMLESSDAVRFAVAISSLREAMRVLTPEEYPRQWFTCQLNLANALVYSPSAHSVANIVEAVDLYSELAGRVNPLEDPMGYARLMFNWGNALAHLGDFVEARSRLHEARRIFEEFEIYDEVRAVRDVLDEMERSRTRGVVDGAL</sequence>
<dbReference type="Gene3D" id="1.25.40.10">
    <property type="entry name" value="Tetratricopeptide repeat domain"/>
    <property type="match status" value="1"/>
</dbReference>
<dbReference type="Proteomes" id="UP001560267">
    <property type="component" value="Unassembled WGS sequence"/>
</dbReference>
<dbReference type="SUPFAM" id="SSF48452">
    <property type="entry name" value="TPR-like"/>
    <property type="match status" value="1"/>
</dbReference>
<proteinExistence type="predicted"/>
<gene>
    <name evidence="1" type="ORF">AB6A68_11905</name>
</gene>
<name>A0ABV3Y7V4_9ACTN</name>
<protein>
    <recommendedName>
        <fullName evidence="3">Tetratricopeptide repeat protein</fullName>
    </recommendedName>
</protein>
<dbReference type="RefSeq" id="WP_369084836.1">
    <property type="nucleotide sequence ID" value="NZ_JBFSHR010000059.1"/>
</dbReference>
<reference evidence="1 2" key="1">
    <citation type="submission" date="2024-07" db="EMBL/GenBank/DDBJ databases">
        <title>Draft Genome Sequence of Ferrimicrobium acidiphilum Strain YE2023, Isolated from a Pulp of Bioleach Reactor.</title>
        <authorList>
            <person name="Elkina Y.A."/>
            <person name="Bulaeva A.G."/>
            <person name="Beletsky A.V."/>
            <person name="Mardanov A.V."/>
        </authorList>
    </citation>
    <scope>NUCLEOTIDE SEQUENCE [LARGE SCALE GENOMIC DNA]</scope>
    <source>
        <strain evidence="1 2">YE2023</strain>
    </source>
</reference>
<evidence type="ECO:0000313" key="1">
    <source>
        <dbReference type="EMBL" id="MEX6430529.1"/>
    </source>
</evidence>
<accession>A0ABV3Y7V4</accession>
<dbReference type="InterPro" id="IPR011990">
    <property type="entry name" value="TPR-like_helical_dom_sf"/>
</dbReference>
<comment type="caution">
    <text evidence="1">The sequence shown here is derived from an EMBL/GenBank/DDBJ whole genome shotgun (WGS) entry which is preliminary data.</text>
</comment>
<dbReference type="EMBL" id="JBFSHR010000059">
    <property type="protein sequence ID" value="MEX6430529.1"/>
    <property type="molecule type" value="Genomic_DNA"/>
</dbReference>
<organism evidence="1 2">
    <name type="scientific">Ferrimicrobium acidiphilum</name>
    <dbReference type="NCBI Taxonomy" id="121039"/>
    <lineage>
        <taxon>Bacteria</taxon>
        <taxon>Bacillati</taxon>
        <taxon>Actinomycetota</taxon>
        <taxon>Acidimicrobiia</taxon>
        <taxon>Acidimicrobiales</taxon>
        <taxon>Acidimicrobiaceae</taxon>
        <taxon>Ferrimicrobium</taxon>
    </lineage>
</organism>